<comment type="caution">
    <text evidence="2">The sequence shown here is derived from an EMBL/GenBank/DDBJ whole genome shotgun (WGS) entry which is preliminary data.</text>
</comment>
<dbReference type="Pfam" id="PF04149">
    <property type="entry name" value="DUF397"/>
    <property type="match status" value="1"/>
</dbReference>
<sequence length="79" mass="8396">MSIETHTLTAPVLASVADWFKSSHSDNGGNCVEAADLTRTAYDGVAVRDSKDPNGPALMFTLEAFASFVTEARAGRYDA</sequence>
<dbReference type="RefSeq" id="WP_070195082.1">
    <property type="nucleotide sequence ID" value="NZ_LJGU01000100.1"/>
</dbReference>
<keyword evidence="3" id="KW-1185">Reference proteome</keyword>
<accession>A0A1E7KN01</accession>
<reference evidence="2 3" key="1">
    <citation type="journal article" date="2016" name="Front. Microbiol.">
        <title>Comparative Genomics Analysis of Streptomyces Species Reveals Their Adaptation to the Marine Environment and Their Diversity at the Genomic Level.</title>
        <authorList>
            <person name="Tian X."/>
            <person name="Zhang Z."/>
            <person name="Yang T."/>
            <person name="Chen M."/>
            <person name="Li J."/>
            <person name="Chen F."/>
            <person name="Yang J."/>
            <person name="Li W."/>
            <person name="Zhang B."/>
            <person name="Zhang Z."/>
            <person name="Wu J."/>
            <person name="Zhang C."/>
            <person name="Long L."/>
            <person name="Xiao J."/>
        </authorList>
    </citation>
    <scope>NUCLEOTIDE SEQUENCE [LARGE SCALE GENOMIC DNA]</scope>
    <source>
        <strain evidence="2 3">SCSIO 02100</strain>
    </source>
</reference>
<protein>
    <recommendedName>
        <fullName evidence="1">DUF397 domain-containing protein</fullName>
    </recommendedName>
</protein>
<organism evidence="2 3">
    <name type="scientific">Streptomyces oceani</name>
    <dbReference type="NCBI Taxonomy" id="1075402"/>
    <lineage>
        <taxon>Bacteria</taxon>
        <taxon>Bacillati</taxon>
        <taxon>Actinomycetota</taxon>
        <taxon>Actinomycetes</taxon>
        <taxon>Kitasatosporales</taxon>
        <taxon>Streptomycetaceae</taxon>
        <taxon>Streptomyces</taxon>
    </lineage>
</organism>
<proteinExistence type="predicted"/>
<dbReference type="AlphaFoldDB" id="A0A1E7KN01"/>
<dbReference type="STRING" id="1075402.AN216_03400"/>
<name>A0A1E7KN01_9ACTN</name>
<evidence type="ECO:0000313" key="3">
    <source>
        <dbReference type="Proteomes" id="UP000176101"/>
    </source>
</evidence>
<dbReference type="EMBL" id="LJGU01000100">
    <property type="protein sequence ID" value="OEV05359.1"/>
    <property type="molecule type" value="Genomic_DNA"/>
</dbReference>
<gene>
    <name evidence="2" type="ORF">AN216_03400</name>
</gene>
<evidence type="ECO:0000313" key="2">
    <source>
        <dbReference type="EMBL" id="OEV05359.1"/>
    </source>
</evidence>
<dbReference type="OrthoDB" id="4570646at2"/>
<feature type="domain" description="DUF397" evidence="1">
    <location>
        <begin position="17"/>
        <end position="73"/>
    </location>
</feature>
<dbReference type="InterPro" id="IPR007278">
    <property type="entry name" value="DUF397"/>
</dbReference>
<dbReference type="PATRIC" id="fig|1075402.3.peg.3320"/>
<evidence type="ECO:0000259" key="1">
    <source>
        <dbReference type="Pfam" id="PF04149"/>
    </source>
</evidence>
<dbReference type="Proteomes" id="UP000176101">
    <property type="component" value="Unassembled WGS sequence"/>
</dbReference>